<dbReference type="EMBL" id="JAZGQO010000008">
    <property type="protein sequence ID" value="KAK6179144.1"/>
    <property type="molecule type" value="Genomic_DNA"/>
</dbReference>
<dbReference type="PANTHER" id="PTHR11774">
    <property type="entry name" value="GERANYLGERANYL TRANSFERASE TYPE BETA SUBUNIT"/>
    <property type="match status" value="1"/>
</dbReference>
<comment type="caution">
    <text evidence="17">The sequence shown here is derived from an EMBL/GenBank/DDBJ whole genome shotgun (WGS) entry which is preliminary data.</text>
</comment>
<dbReference type="InterPro" id="IPR001330">
    <property type="entry name" value="Prenyltrans"/>
</dbReference>
<evidence type="ECO:0000256" key="13">
    <source>
        <dbReference type="ARBA" id="ARBA00050428"/>
    </source>
</evidence>
<sequence length="354" mass="39475">MEEQMKFLRDKHVKFFLRTLQVLPARHATFDSNRMTIAFFALSGLDVLDSLSSLDKDKDNIIDWIYSLQLLPNPTESNLHRCGFRGSPAIGSPYDIEKSQKNPINYDSGHIADTYTALSSLLILGNDLSGVNKRAISAGLRALQKKDGSFCAVPEGSENDMRFVFCACCICYIINDWSGMDKDRVVDYIKNSLTYEGAIGQGPGLEAHGGPTFCAVASLTLMGRLNSTFTPIEIKRLRRWCISRQLTGFNGRPNKIVDTCYSFWVGATLKLLDIFELADADFNRSYILQTQSDITGGFAKWPQTSPDALHAYFGLCGLSLLGEPGLVNLHPALNISQRASDHLHLLHQKWKQEL</sequence>
<evidence type="ECO:0000313" key="18">
    <source>
        <dbReference type="Proteomes" id="UP001347796"/>
    </source>
</evidence>
<evidence type="ECO:0000256" key="14">
    <source>
        <dbReference type="ARBA" id="ARBA00065714"/>
    </source>
</evidence>
<organism evidence="17 18">
    <name type="scientific">Patella caerulea</name>
    <name type="common">Rayed Mediterranean limpet</name>
    <dbReference type="NCBI Taxonomy" id="87958"/>
    <lineage>
        <taxon>Eukaryota</taxon>
        <taxon>Metazoa</taxon>
        <taxon>Spiralia</taxon>
        <taxon>Lophotrochozoa</taxon>
        <taxon>Mollusca</taxon>
        <taxon>Gastropoda</taxon>
        <taxon>Patellogastropoda</taxon>
        <taxon>Patelloidea</taxon>
        <taxon>Patellidae</taxon>
        <taxon>Patella</taxon>
    </lineage>
</organism>
<evidence type="ECO:0000313" key="17">
    <source>
        <dbReference type="EMBL" id="KAK6179144.1"/>
    </source>
</evidence>
<evidence type="ECO:0000256" key="4">
    <source>
        <dbReference type="ARBA" id="ARBA00012700"/>
    </source>
</evidence>
<dbReference type="CDD" id="cd02895">
    <property type="entry name" value="GGTase-I"/>
    <property type="match status" value="1"/>
</dbReference>
<dbReference type="GO" id="GO:0005953">
    <property type="term" value="C:CAAX-protein geranylgeranyltransferase complex"/>
    <property type="evidence" value="ECO:0007669"/>
    <property type="project" value="InterPro"/>
</dbReference>
<dbReference type="FunFam" id="1.50.10.20:FF:000005">
    <property type="entry name" value="Geranylgeranyl transferase type-1 subunit beta"/>
    <property type="match status" value="1"/>
</dbReference>
<dbReference type="Pfam" id="PF00432">
    <property type="entry name" value="Prenyltrans"/>
    <property type="match status" value="1"/>
</dbReference>
<dbReference type="AlphaFoldDB" id="A0AAN8PLT7"/>
<protein>
    <recommendedName>
        <fullName evidence="5">Geranylgeranyl transferase type-1 subunit beta</fullName>
        <ecNumber evidence="4">2.5.1.59</ecNumber>
    </recommendedName>
    <alternativeName>
        <fullName evidence="12">Geranylgeranyl transferase type I subunit beta</fullName>
    </alternativeName>
    <alternativeName>
        <fullName evidence="15">Type I protein geranyl-geranyltransferase subunit beta</fullName>
    </alternativeName>
</protein>
<comment type="similarity">
    <text evidence="3">Belongs to the protein prenyltransferase subunit beta family.</text>
</comment>
<dbReference type="SUPFAM" id="SSF48239">
    <property type="entry name" value="Terpenoid cyclases/Protein prenyltransferases"/>
    <property type="match status" value="1"/>
</dbReference>
<proteinExistence type="inferred from homology"/>
<evidence type="ECO:0000256" key="3">
    <source>
        <dbReference type="ARBA" id="ARBA00010497"/>
    </source>
</evidence>
<evidence type="ECO:0000256" key="1">
    <source>
        <dbReference type="ARBA" id="ARBA00001946"/>
    </source>
</evidence>
<gene>
    <name evidence="17" type="ORF">SNE40_011565</name>
</gene>
<comment type="subunit">
    <text evidence="14">Heterodimer of FNTA and PGGT1B. PGGT1B mediates interaction with substrate peptides.</text>
</comment>
<keyword evidence="10" id="KW-0862">Zinc</keyword>
<evidence type="ECO:0000256" key="2">
    <source>
        <dbReference type="ARBA" id="ARBA00001947"/>
    </source>
</evidence>
<dbReference type="InterPro" id="IPR041960">
    <property type="entry name" value="GGTase_I_beta"/>
</dbReference>
<dbReference type="EC" id="2.5.1.59" evidence="4"/>
<dbReference type="InterPro" id="IPR008930">
    <property type="entry name" value="Terpenoid_cyclase/PrenylTrfase"/>
</dbReference>
<evidence type="ECO:0000256" key="10">
    <source>
        <dbReference type="ARBA" id="ARBA00022833"/>
    </source>
</evidence>
<reference evidence="17 18" key="1">
    <citation type="submission" date="2024-01" db="EMBL/GenBank/DDBJ databases">
        <title>The genome of the rayed Mediterranean limpet Patella caerulea (Linnaeus, 1758).</title>
        <authorList>
            <person name="Anh-Thu Weber A."/>
            <person name="Halstead-Nussloch G."/>
        </authorList>
    </citation>
    <scope>NUCLEOTIDE SEQUENCE [LARGE SCALE GENOMIC DNA]</scope>
    <source>
        <strain evidence="17">AATW-2023a</strain>
        <tissue evidence="17">Whole specimen</tissue>
    </source>
</reference>
<name>A0AAN8PLT7_PATCE</name>
<comment type="cofactor">
    <cofactor evidence="1">
        <name>Mg(2+)</name>
        <dbReference type="ChEBI" id="CHEBI:18420"/>
    </cofactor>
</comment>
<keyword evidence="7" id="KW-0808">Transferase</keyword>
<comment type="catalytic activity">
    <reaction evidence="13">
        <text>geranylgeranyl diphosphate + L-cysteinyl-[protein] = S-geranylgeranyl-L-cysteinyl-[protein] + diphosphate</text>
        <dbReference type="Rhea" id="RHEA:21240"/>
        <dbReference type="Rhea" id="RHEA-COMP:10131"/>
        <dbReference type="Rhea" id="RHEA-COMP:11537"/>
        <dbReference type="ChEBI" id="CHEBI:29950"/>
        <dbReference type="ChEBI" id="CHEBI:33019"/>
        <dbReference type="ChEBI" id="CHEBI:57533"/>
        <dbReference type="ChEBI" id="CHEBI:86021"/>
        <dbReference type="EC" id="2.5.1.59"/>
    </reaction>
</comment>
<evidence type="ECO:0000256" key="7">
    <source>
        <dbReference type="ARBA" id="ARBA00022679"/>
    </source>
</evidence>
<dbReference type="PANTHER" id="PTHR11774:SF4">
    <property type="entry name" value="GERANYLGERANYL TRANSFERASE TYPE-1 SUBUNIT BETA"/>
    <property type="match status" value="1"/>
</dbReference>
<evidence type="ECO:0000256" key="8">
    <source>
        <dbReference type="ARBA" id="ARBA00022723"/>
    </source>
</evidence>
<keyword evidence="11" id="KW-0460">Magnesium</keyword>
<keyword evidence="18" id="KW-1185">Reference proteome</keyword>
<dbReference type="GO" id="GO:0046872">
    <property type="term" value="F:metal ion binding"/>
    <property type="evidence" value="ECO:0007669"/>
    <property type="project" value="UniProtKB-KW"/>
</dbReference>
<evidence type="ECO:0000259" key="16">
    <source>
        <dbReference type="Pfam" id="PF00432"/>
    </source>
</evidence>
<keyword evidence="9" id="KW-0677">Repeat</keyword>
<dbReference type="GO" id="GO:0004662">
    <property type="term" value="F:CAAX-protein geranylgeranyltransferase activity"/>
    <property type="evidence" value="ECO:0007669"/>
    <property type="project" value="UniProtKB-EC"/>
</dbReference>
<dbReference type="Proteomes" id="UP001347796">
    <property type="component" value="Unassembled WGS sequence"/>
</dbReference>
<comment type="cofactor">
    <cofactor evidence="2">
        <name>Zn(2+)</name>
        <dbReference type="ChEBI" id="CHEBI:29105"/>
    </cofactor>
</comment>
<keyword evidence="6" id="KW-0637">Prenyltransferase</keyword>
<dbReference type="InterPro" id="IPR045089">
    <property type="entry name" value="PGGT1B-like"/>
</dbReference>
<dbReference type="Gene3D" id="1.50.10.20">
    <property type="match status" value="1"/>
</dbReference>
<feature type="domain" description="Prenyltransferase alpha-alpha toroid" evidence="16">
    <location>
        <begin position="7"/>
        <end position="335"/>
    </location>
</feature>
<evidence type="ECO:0000256" key="12">
    <source>
        <dbReference type="ARBA" id="ARBA00031713"/>
    </source>
</evidence>
<evidence type="ECO:0000256" key="9">
    <source>
        <dbReference type="ARBA" id="ARBA00022737"/>
    </source>
</evidence>
<evidence type="ECO:0000256" key="15">
    <source>
        <dbReference type="ARBA" id="ARBA00078363"/>
    </source>
</evidence>
<evidence type="ECO:0000256" key="6">
    <source>
        <dbReference type="ARBA" id="ARBA00022602"/>
    </source>
</evidence>
<keyword evidence="8" id="KW-0479">Metal-binding</keyword>
<accession>A0AAN8PLT7</accession>
<evidence type="ECO:0000256" key="11">
    <source>
        <dbReference type="ARBA" id="ARBA00022842"/>
    </source>
</evidence>
<evidence type="ECO:0000256" key="5">
    <source>
        <dbReference type="ARBA" id="ARBA00020603"/>
    </source>
</evidence>